<dbReference type="InterPro" id="IPR009078">
    <property type="entry name" value="Ferritin-like_SF"/>
</dbReference>
<dbReference type="GO" id="GO:0008199">
    <property type="term" value="F:ferric iron binding"/>
    <property type="evidence" value="ECO:0007669"/>
    <property type="project" value="InterPro"/>
</dbReference>
<comment type="similarity">
    <text evidence="1">Belongs to the Dps family.</text>
</comment>
<evidence type="ECO:0000313" key="3">
    <source>
        <dbReference type="EMBL" id="CAB5218201.1"/>
    </source>
</evidence>
<dbReference type="InterPro" id="IPR012347">
    <property type="entry name" value="Ferritin-like"/>
</dbReference>
<dbReference type="Gene3D" id="1.20.1260.10">
    <property type="match status" value="1"/>
</dbReference>
<dbReference type="EMBL" id="LR798257">
    <property type="protein sequence ID" value="CAB5218201.1"/>
    <property type="molecule type" value="Genomic_DNA"/>
</dbReference>
<gene>
    <name evidence="3" type="ORF">UFOVP204_83</name>
</gene>
<accession>A0A6J7WJP0</accession>
<dbReference type="InterPro" id="IPR008331">
    <property type="entry name" value="Ferritin_DPS_dom"/>
</dbReference>
<evidence type="ECO:0000259" key="2">
    <source>
        <dbReference type="Pfam" id="PF00210"/>
    </source>
</evidence>
<dbReference type="PANTHER" id="PTHR42932">
    <property type="entry name" value="GENERAL STRESS PROTEIN 20U"/>
    <property type="match status" value="1"/>
</dbReference>
<dbReference type="InterPro" id="IPR002177">
    <property type="entry name" value="DPS_DNA-bd"/>
</dbReference>
<organism evidence="3">
    <name type="scientific">uncultured Caudovirales phage</name>
    <dbReference type="NCBI Taxonomy" id="2100421"/>
    <lineage>
        <taxon>Viruses</taxon>
        <taxon>Duplodnaviria</taxon>
        <taxon>Heunggongvirae</taxon>
        <taxon>Uroviricota</taxon>
        <taxon>Caudoviricetes</taxon>
        <taxon>Peduoviridae</taxon>
        <taxon>Maltschvirus</taxon>
        <taxon>Maltschvirus maltsch</taxon>
    </lineage>
</organism>
<name>A0A6J7WJP0_9CAUD</name>
<dbReference type="PIRSF" id="PIRSF005900">
    <property type="entry name" value="Dps"/>
    <property type="match status" value="1"/>
</dbReference>
<sequence length="145" mass="17059">MDELAQMLVRLQSMVVKMYAQTHGYHWNVEGSGFPQYHLKLLDIYEDIFDSIDDYSENLRRLGYKAPFGVKAWNENSDLQINDSLDLDAKQMFQELVQTNTVVLAMLKRTFDKSAELDEQGLCNFLAERLDKHKFWQWQMTATLK</sequence>
<evidence type="ECO:0000256" key="1">
    <source>
        <dbReference type="ARBA" id="ARBA00009497"/>
    </source>
</evidence>
<protein>
    <submittedName>
        <fullName evidence="3">Ferritin/DPS protein domain containing protein</fullName>
    </submittedName>
</protein>
<feature type="domain" description="Ferritin/DPS" evidence="2">
    <location>
        <begin position="8"/>
        <end position="144"/>
    </location>
</feature>
<dbReference type="Pfam" id="PF00210">
    <property type="entry name" value="Ferritin"/>
    <property type="match status" value="1"/>
</dbReference>
<proteinExistence type="inferred from homology"/>
<dbReference type="PANTHER" id="PTHR42932:SF1">
    <property type="entry name" value="GENERAL STRESS PROTEIN 20U"/>
    <property type="match status" value="1"/>
</dbReference>
<reference evidence="3" key="1">
    <citation type="submission" date="2020-05" db="EMBL/GenBank/DDBJ databases">
        <authorList>
            <person name="Chiriac C."/>
            <person name="Salcher M."/>
            <person name="Ghai R."/>
            <person name="Kavagutti S V."/>
        </authorList>
    </citation>
    <scope>NUCLEOTIDE SEQUENCE</scope>
</reference>
<dbReference type="SUPFAM" id="SSF47240">
    <property type="entry name" value="Ferritin-like"/>
    <property type="match status" value="1"/>
</dbReference>